<reference evidence="1" key="1">
    <citation type="submission" date="2024-02" db="EMBL/GenBank/DDBJ databases">
        <title>Metagenome Assembled Genome of Zalaria obscura JY119.</title>
        <authorList>
            <person name="Vighnesh L."/>
            <person name="Jagadeeshwari U."/>
            <person name="Venkata Ramana C."/>
            <person name="Sasikala C."/>
        </authorList>
    </citation>
    <scope>NUCLEOTIDE SEQUENCE</scope>
    <source>
        <strain evidence="1">JY119</strain>
    </source>
</reference>
<name>A0ACC3SM91_9PEZI</name>
<dbReference type="EMBL" id="JAMKPW020000003">
    <property type="protein sequence ID" value="KAK8219789.1"/>
    <property type="molecule type" value="Genomic_DNA"/>
</dbReference>
<organism evidence="1 2">
    <name type="scientific">Zalaria obscura</name>
    <dbReference type="NCBI Taxonomy" id="2024903"/>
    <lineage>
        <taxon>Eukaryota</taxon>
        <taxon>Fungi</taxon>
        <taxon>Dikarya</taxon>
        <taxon>Ascomycota</taxon>
        <taxon>Pezizomycotina</taxon>
        <taxon>Dothideomycetes</taxon>
        <taxon>Dothideomycetidae</taxon>
        <taxon>Dothideales</taxon>
        <taxon>Zalariaceae</taxon>
        <taxon>Zalaria</taxon>
    </lineage>
</organism>
<evidence type="ECO:0000313" key="2">
    <source>
        <dbReference type="Proteomes" id="UP001320706"/>
    </source>
</evidence>
<evidence type="ECO:0000313" key="1">
    <source>
        <dbReference type="EMBL" id="KAK8219789.1"/>
    </source>
</evidence>
<comment type="caution">
    <text evidence="1">The sequence shown here is derived from an EMBL/GenBank/DDBJ whole genome shotgun (WGS) entry which is preliminary data.</text>
</comment>
<proteinExistence type="predicted"/>
<protein>
    <submittedName>
        <fullName evidence="1">Uncharacterized protein</fullName>
    </submittedName>
</protein>
<keyword evidence="2" id="KW-1185">Reference proteome</keyword>
<gene>
    <name evidence="1" type="ORF">M8818_000763</name>
</gene>
<accession>A0ACC3SM91</accession>
<sequence length="690" mass="75478">MPTSQASTQIAGIELRSANSIRPPVGTAAASNNASSSERARMLPGGTSPANSARKRTLKHLFKRLWTRHVQDGWLLEALAAAISVLSLIAIAVLLSIYNNKPNPQLRWGISLNTIAAVLITIAQTTLVFATGEAISQLKWLKYYRGGSGEPLSHLEAFDVASRGPWGAALLLWELLKHHLWKIRHHLWKLRHLAPLSSLGATIMILQLGMGPMIQQIVAYRQRPVVDSGHGGAAATMSRAQSYSGHTYTGLGADTLDMPMVLAMYNGLLGGASNISLAPQFSCPSGNCTWDPFNSLGISSVCVNVTAETTKSCYMDPQPIQGLNWVLCDYTFPSGVELTVSEEWSAPNISFTDPGSPDYADWDQTYGPVLGSLANPILTFSILNHHPQNPDKSAFNATECALQLSVQTYNNVSVHNGIISSVETLSWYATSETPFVNNGFEAYSLQPSSPTAAYSGSNNTYSVDVDTVTMFARYLEQYMSLDCVQTTAPVLDQPQCANSILYQVLTTQPDVDIANIMDVLALSMTNAIRNKGGPGGPMNSTGTVFVQHVFIHVEWFWFILPAIVVLLQLVFLTIIILWNVKSRLVVWKSSSLAVMFHGLQHMPSEVLDRYSLMEERSDELRVRLERDDQGQLRLKEMNNTISAGSARTPQVVPPGSSPVPPPRPQLLQTLHARNGLQRTSSQQPSRRPTV</sequence>
<dbReference type="Proteomes" id="UP001320706">
    <property type="component" value="Unassembled WGS sequence"/>
</dbReference>